<dbReference type="Proteomes" id="UP000288168">
    <property type="component" value="Unassembled WGS sequence"/>
</dbReference>
<feature type="compositionally biased region" description="Polar residues" evidence="1">
    <location>
        <begin position="383"/>
        <end position="401"/>
    </location>
</feature>
<proteinExistence type="predicted"/>
<keyword evidence="3" id="KW-1185">Reference proteome</keyword>
<evidence type="ECO:0000313" key="3">
    <source>
        <dbReference type="Proteomes" id="UP000288168"/>
    </source>
</evidence>
<name>A0A428NUI9_9HYPO</name>
<sequence length="586" mass="66880">MAKSQEDICNTHKQILSRELGISVEDLTEYFNTGSVAFWKSLREFIRENAITNGDQLEEVYPVLYEASHLRRVSPKQGSGVCEVWQPADLKATRELMNQLDVHAQPASAPPTPTPCGDSTPVDMVKEPGVHVIFCGITHYKDLAEQDFVVNIPCWPERWGDGAALDSLTVERLQELEDILGPGLVSNIGLKNQAQRLKGKKEIGDEKPSSWEQEIEDKKAYVHQKVMIMIWAEQTRRVSVEYHNWDWVVRLVEKGSTALAEYVQTFDKPVIFFAPLESPDWAIRPNLHRFYDAIEMADAPRGNVSVYPSRYETWNQGHKLRDLRALDEIAKGAPDKFAWRPKTCFGLGMCALADETGKTVIKGTFSSCGEHVEIVTDTNDGTMNTLRCTRPTDNAEPSTRSRGTKKHTKTTQKPTKKSPAIQEHDRHYFHQNFIRPLQTWGEIRVFMKGNEVSLMAFSIPRGEDETEFMAFDGDRHFCFGPTVSTTREGRKAKDQELRDFCQWWQKQLLERYPDLFETLRVGCRLDVGISQADLEGHFFVNEVTRWSAAGFFGINICAAPYDKMCQIFGEKFAEMYGRFIERENNG</sequence>
<dbReference type="AlphaFoldDB" id="A0A428NUI9"/>
<gene>
    <name evidence="2" type="ORF">CEP54_014689</name>
</gene>
<accession>A0A428NUI9</accession>
<dbReference type="EMBL" id="NKCI01000291">
    <property type="protein sequence ID" value="RSL44425.1"/>
    <property type="molecule type" value="Genomic_DNA"/>
</dbReference>
<dbReference type="OrthoDB" id="4789692at2759"/>
<evidence type="ECO:0000256" key="1">
    <source>
        <dbReference type="SAM" id="MobiDB-lite"/>
    </source>
</evidence>
<evidence type="ECO:0000313" key="2">
    <source>
        <dbReference type="EMBL" id="RSL44425.1"/>
    </source>
</evidence>
<reference evidence="2 3" key="1">
    <citation type="submission" date="2017-06" db="EMBL/GenBank/DDBJ databases">
        <title>Comparative genomic analysis of Ambrosia Fusariam Clade fungi.</title>
        <authorList>
            <person name="Stajich J.E."/>
            <person name="Carrillo J."/>
            <person name="Kijimoto T."/>
            <person name="Eskalen A."/>
            <person name="O'Donnell K."/>
            <person name="Kasson M."/>
        </authorList>
    </citation>
    <scope>NUCLEOTIDE SEQUENCE [LARGE SCALE GENOMIC DNA]</scope>
    <source>
        <strain evidence="2 3">NRRL62584</strain>
    </source>
</reference>
<organism evidence="2 3">
    <name type="scientific">Fusarium duplospermum</name>
    <dbReference type="NCBI Taxonomy" id="1325734"/>
    <lineage>
        <taxon>Eukaryota</taxon>
        <taxon>Fungi</taxon>
        <taxon>Dikarya</taxon>
        <taxon>Ascomycota</taxon>
        <taxon>Pezizomycotina</taxon>
        <taxon>Sordariomycetes</taxon>
        <taxon>Hypocreomycetidae</taxon>
        <taxon>Hypocreales</taxon>
        <taxon>Nectriaceae</taxon>
        <taxon>Fusarium</taxon>
        <taxon>Fusarium solani species complex</taxon>
    </lineage>
</organism>
<comment type="caution">
    <text evidence="2">The sequence shown here is derived from an EMBL/GenBank/DDBJ whole genome shotgun (WGS) entry which is preliminary data.</text>
</comment>
<protein>
    <submittedName>
        <fullName evidence="2">Uncharacterized protein</fullName>
    </submittedName>
</protein>
<feature type="region of interest" description="Disordered" evidence="1">
    <location>
        <begin position="383"/>
        <end position="422"/>
    </location>
</feature>
<feature type="compositionally biased region" description="Basic residues" evidence="1">
    <location>
        <begin position="402"/>
        <end position="416"/>
    </location>
</feature>